<comment type="caution">
    <text evidence="3">The sequence shown here is derived from an EMBL/GenBank/DDBJ whole genome shotgun (WGS) entry which is preliminary data.</text>
</comment>
<organism evidence="3 4">
    <name type="scientific">Microlunatus antarcticus</name>
    <dbReference type="NCBI Taxonomy" id="53388"/>
    <lineage>
        <taxon>Bacteria</taxon>
        <taxon>Bacillati</taxon>
        <taxon>Actinomycetota</taxon>
        <taxon>Actinomycetes</taxon>
        <taxon>Propionibacteriales</taxon>
        <taxon>Propionibacteriaceae</taxon>
        <taxon>Microlunatus</taxon>
    </lineage>
</organism>
<dbReference type="Proteomes" id="UP000565572">
    <property type="component" value="Unassembled WGS sequence"/>
</dbReference>
<feature type="region of interest" description="Disordered" evidence="1">
    <location>
        <begin position="252"/>
        <end position="271"/>
    </location>
</feature>
<reference evidence="3 4" key="1">
    <citation type="submission" date="2020-08" db="EMBL/GenBank/DDBJ databases">
        <title>Sequencing the genomes of 1000 actinobacteria strains.</title>
        <authorList>
            <person name="Klenk H.-P."/>
        </authorList>
    </citation>
    <scope>NUCLEOTIDE SEQUENCE [LARGE SCALE GENOMIC DNA]</scope>
    <source>
        <strain evidence="3 4">DSM 11053</strain>
    </source>
</reference>
<proteinExistence type="predicted"/>
<accession>A0A7W5P5I9</accession>
<gene>
    <name evidence="3" type="ORF">FHX39_000271</name>
</gene>
<dbReference type="Pfam" id="PF09407">
    <property type="entry name" value="AbiEi_1"/>
    <property type="match status" value="1"/>
</dbReference>
<sequence length="333" mass="36419">MATPDLSGVVRPRTSRTLREQGLSKHLLDGPRYRRTSPGRYVPVGVPPTTIQRLVESAAHLPVGGALGGWCAAHLHGATRFDGLDRSLRPAPVVLCVPDALHRRATPGLRYVRQELADDEVVHVGGIPVTSPARTASDLARWATNLEEAVVDLDALLAAGVVQESALPLLADGLGARRGSRQARSALALARYGARSPGETRLRLTYVLGLGVPTPLLNPRVHDRLGRFLGIPDLLDRDAGLVLEYDGGTWRDSERPDGHLDPEQHREDNEREEWFERNGLLVLRATKADVARHRPGLVSRMGAARAEGLLLGPARWTWRVDPERYTIPPGRAR</sequence>
<dbReference type="RefSeq" id="WP_183336150.1">
    <property type="nucleotide sequence ID" value="NZ_JACHZG010000001.1"/>
</dbReference>
<protein>
    <recommendedName>
        <fullName evidence="2">AbiEi antitoxin C-terminal domain-containing protein</fullName>
    </recommendedName>
</protein>
<evidence type="ECO:0000259" key="2">
    <source>
        <dbReference type="Pfam" id="PF09407"/>
    </source>
</evidence>
<keyword evidence="4" id="KW-1185">Reference proteome</keyword>
<dbReference type="EMBL" id="JACHZG010000001">
    <property type="protein sequence ID" value="MBB3325327.1"/>
    <property type="molecule type" value="Genomic_DNA"/>
</dbReference>
<feature type="domain" description="AbiEi antitoxin C-terminal" evidence="2">
    <location>
        <begin position="54"/>
        <end position="181"/>
    </location>
</feature>
<evidence type="ECO:0000313" key="4">
    <source>
        <dbReference type="Proteomes" id="UP000565572"/>
    </source>
</evidence>
<evidence type="ECO:0000256" key="1">
    <source>
        <dbReference type="SAM" id="MobiDB-lite"/>
    </source>
</evidence>
<dbReference type="AlphaFoldDB" id="A0A7W5P5I9"/>
<dbReference type="InterPro" id="IPR018547">
    <property type="entry name" value="AbiEi_C"/>
</dbReference>
<evidence type="ECO:0000313" key="3">
    <source>
        <dbReference type="EMBL" id="MBB3325327.1"/>
    </source>
</evidence>
<name>A0A7W5P5I9_9ACTN</name>